<dbReference type="PANTHER" id="PTHR42796:SF4">
    <property type="entry name" value="FUMARYLACETOACETATE HYDROLASE DOMAIN-CONTAINING PROTEIN 2A"/>
    <property type="match status" value="1"/>
</dbReference>
<keyword evidence="2" id="KW-0479">Metal-binding</keyword>
<comment type="similarity">
    <text evidence="1">Belongs to the FAH family.</text>
</comment>
<dbReference type="Pfam" id="PF01557">
    <property type="entry name" value="FAA_hydrolase"/>
    <property type="match status" value="1"/>
</dbReference>
<dbReference type="InterPro" id="IPR011234">
    <property type="entry name" value="Fumarylacetoacetase-like_C"/>
</dbReference>
<dbReference type="PANTHER" id="PTHR42796">
    <property type="entry name" value="FUMARYLACETOACETATE HYDROLASE DOMAIN-CONTAINING PROTEIN 2A-RELATED"/>
    <property type="match status" value="1"/>
</dbReference>
<proteinExistence type="inferred from homology"/>
<reference evidence="4" key="1">
    <citation type="submission" date="2020-05" db="EMBL/GenBank/DDBJ databases">
        <authorList>
            <person name="Chiriac C."/>
            <person name="Salcher M."/>
            <person name="Ghai R."/>
            <person name="Kavagutti S V."/>
        </authorList>
    </citation>
    <scope>NUCLEOTIDE SEQUENCE</scope>
</reference>
<dbReference type="Gene3D" id="3.90.850.10">
    <property type="entry name" value="Fumarylacetoacetase-like, C-terminal domain"/>
    <property type="match status" value="1"/>
</dbReference>
<dbReference type="InterPro" id="IPR051121">
    <property type="entry name" value="FAH"/>
</dbReference>
<evidence type="ECO:0000256" key="1">
    <source>
        <dbReference type="ARBA" id="ARBA00010211"/>
    </source>
</evidence>
<dbReference type="InterPro" id="IPR036663">
    <property type="entry name" value="Fumarylacetoacetase_C_sf"/>
</dbReference>
<dbReference type="AlphaFoldDB" id="A0A6J7UJJ4"/>
<evidence type="ECO:0000259" key="3">
    <source>
        <dbReference type="Pfam" id="PF01557"/>
    </source>
</evidence>
<evidence type="ECO:0000313" key="4">
    <source>
        <dbReference type="EMBL" id="CAB5066060.1"/>
    </source>
</evidence>
<dbReference type="EMBL" id="CAFBQW010000083">
    <property type="protein sequence ID" value="CAB5066060.1"/>
    <property type="molecule type" value="Genomic_DNA"/>
</dbReference>
<dbReference type="SUPFAM" id="SSF56529">
    <property type="entry name" value="FAH"/>
    <property type="match status" value="1"/>
</dbReference>
<dbReference type="GO" id="GO:0003824">
    <property type="term" value="F:catalytic activity"/>
    <property type="evidence" value="ECO:0007669"/>
    <property type="project" value="InterPro"/>
</dbReference>
<organism evidence="4">
    <name type="scientific">freshwater metagenome</name>
    <dbReference type="NCBI Taxonomy" id="449393"/>
    <lineage>
        <taxon>unclassified sequences</taxon>
        <taxon>metagenomes</taxon>
        <taxon>ecological metagenomes</taxon>
    </lineage>
</organism>
<name>A0A6J7UJJ4_9ZZZZ</name>
<dbReference type="GO" id="GO:0044281">
    <property type="term" value="P:small molecule metabolic process"/>
    <property type="evidence" value="ECO:0007669"/>
    <property type="project" value="UniProtKB-ARBA"/>
</dbReference>
<evidence type="ECO:0000256" key="2">
    <source>
        <dbReference type="ARBA" id="ARBA00022723"/>
    </source>
</evidence>
<protein>
    <submittedName>
        <fullName evidence="4">Unannotated protein</fullName>
    </submittedName>
</protein>
<sequence>MFRLINVAGRSALEFDGQVYDLAALSGDPTLADPMVAVERHAELHDLSAGCASGTATGQLAGVTLGAPVPAPRQVFGIGLNYAEHAGESGQPLPKVPLTFTKFPSCITGPTADLPITGPMVDWEVEIVVVIGTEVSHVAVADAWGAVAGLTLGQDISDRGVQLSDSPPQFSLGKSFAGFGPTGPALVSVDAFDDPDDIGLWCDVSGERMQEGRTADLIFSVPTLVAYLSSICTLYPGDLIFTGTPSGVGLARGRFLAPQDEVRSGAEVIGELHNQCVEGVGPLSL</sequence>
<dbReference type="GO" id="GO:0046872">
    <property type="term" value="F:metal ion binding"/>
    <property type="evidence" value="ECO:0007669"/>
    <property type="project" value="UniProtKB-KW"/>
</dbReference>
<feature type="domain" description="Fumarylacetoacetase-like C-terminal" evidence="3">
    <location>
        <begin position="75"/>
        <end position="275"/>
    </location>
</feature>
<accession>A0A6J7UJJ4</accession>
<gene>
    <name evidence="4" type="ORF">UFOPK4354_00875</name>
</gene>